<dbReference type="PROSITE" id="PS00798">
    <property type="entry name" value="ALDOKETO_REDUCTASE_1"/>
    <property type="match status" value="1"/>
</dbReference>
<dbReference type="OrthoDB" id="416253at2759"/>
<dbReference type="InterPro" id="IPR036812">
    <property type="entry name" value="NAD(P)_OxRdtase_dom_sf"/>
</dbReference>
<evidence type="ECO:0000313" key="6">
    <source>
        <dbReference type="Proteomes" id="UP000475862"/>
    </source>
</evidence>
<keyword evidence="2" id="KW-0521">NADP</keyword>
<keyword evidence="3" id="KW-0560">Oxidoreductase</keyword>
<gene>
    <name evidence="5" type="ORF">AGLY_010755</name>
</gene>
<dbReference type="GO" id="GO:0016491">
    <property type="term" value="F:oxidoreductase activity"/>
    <property type="evidence" value="ECO:0007669"/>
    <property type="project" value="UniProtKB-KW"/>
</dbReference>
<evidence type="ECO:0000256" key="3">
    <source>
        <dbReference type="ARBA" id="ARBA00023002"/>
    </source>
</evidence>
<evidence type="ECO:0000256" key="2">
    <source>
        <dbReference type="ARBA" id="ARBA00022857"/>
    </source>
</evidence>
<reference evidence="5 6" key="1">
    <citation type="submission" date="2019-08" db="EMBL/GenBank/DDBJ databases">
        <title>The genome of the soybean aphid Biotype 1, its phylome, world population structure and adaptation to the North American continent.</title>
        <authorList>
            <person name="Giordano R."/>
            <person name="Donthu R.K."/>
            <person name="Hernandez A.G."/>
            <person name="Wright C.L."/>
            <person name="Zimin A.V."/>
        </authorList>
    </citation>
    <scope>NUCLEOTIDE SEQUENCE [LARGE SCALE GENOMIC DNA]</scope>
    <source>
        <tissue evidence="5">Whole aphids</tissue>
    </source>
</reference>
<dbReference type="FunFam" id="3.20.20.100:FF:000006">
    <property type="entry name" value="Aldo-keto reductase family 1 member A1"/>
    <property type="match status" value="1"/>
</dbReference>
<organism evidence="5 6">
    <name type="scientific">Aphis glycines</name>
    <name type="common">Soybean aphid</name>
    <dbReference type="NCBI Taxonomy" id="307491"/>
    <lineage>
        <taxon>Eukaryota</taxon>
        <taxon>Metazoa</taxon>
        <taxon>Ecdysozoa</taxon>
        <taxon>Arthropoda</taxon>
        <taxon>Hexapoda</taxon>
        <taxon>Insecta</taxon>
        <taxon>Pterygota</taxon>
        <taxon>Neoptera</taxon>
        <taxon>Paraneoptera</taxon>
        <taxon>Hemiptera</taxon>
        <taxon>Sternorrhyncha</taxon>
        <taxon>Aphidomorpha</taxon>
        <taxon>Aphidoidea</taxon>
        <taxon>Aphididae</taxon>
        <taxon>Aphidini</taxon>
        <taxon>Aphis</taxon>
        <taxon>Aphis</taxon>
    </lineage>
</organism>
<accession>A0A6G0TEF8</accession>
<name>A0A6G0TEF8_APHGL</name>
<dbReference type="PRINTS" id="PR00069">
    <property type="entry name" value="ALDKETRDTASE"/>
</dbReference>
<dbReference type="InterPro" id="IPR018170">
    <property type="entry name" value="Aldo/ket_reductase_CS"/>
</dbReference>
<dbReference type="PROSITE" id="PS00062">
    <property type="entry name" value="ALDOKETO_REDUCTASE_2"/>
    <property type="match status" value="1"/>
</dbReference>
<sequence>MYDITYPLLPPYNIRNLPRRHAYYKQRRVDRCLGNRQVHTRRRSRHSSLVRPLAHNPFFPNIILLLKVQDYHAMKYLKLSSGGSMPMVGYGTWQALDNVLETSLNEALKCGYRHIDTATAYQNEHVIGKVLNEWITSGKVTRDELFIVTKLPPYKNRPEDLEECLKKSLKDLQLDYVDMYLVHTPFSVIPGDTADLGNMKIDVSTDHLAIWEMMEKQVTDGRAKAIGLSNFNIRQIQRVLDNCKIKPDNLQIENHLYLQQPELVEFCKSNDIVVTAYSCLGAKGGRELMGMNWTKDLPEMMENEVVLNIAEKHGKTPAQVLLRFIVQKGIVVIPKSTNPQRLALNIEIFDFELDEQDMEAMIGQDAGEGGRIIRLLFFTGITDHPEYPFEKNV</sequence>
<protein>
    <recommendedName>
        <fullName evidence="4">NADP-dependent oxidoreductase domain-containing protein</fullName>
    </recommendedName>
</protein>
<dbReference type="AlphaFoldDB" id="A0A6G0TEF8"/>
<comment type="caution">
    <text evidence="5">The sequence shown here is derived from an EMBL/GenBank/DDBJ whole genome shotgun (WGS) entry which is preliminary data.</text>
</comment>
<evidence type="ECO:0000313" key="5">
    <source>
        <dbReference type="EMBL" id="KAE9531549.1"/>
    </source>
</evidence>
<dbReference type="Proteomes" id="UP000475862">
    <property type="component" value="Unassembled WGS sequence"/>
</dbReference>
<dbReference type="EMBL" id="VYZN01000041">
    <property type="protein sequence ID" value="KAE9531549.1"/>
    <property type="molecule type" value="Genomic_DNA"/>
</dbReference>
<evidence type="ECO:0000256" key="1">
    <source>
        <dbReference type="ARBA" id="ARBA00007905"/>
    </source>
</evidence>
<dbReference type="Pfam" id="PF00248">
    <property type="entry name" value="Aldo_ket_red"/>
    <property type="match status" value="1"/>
</dbReference>
<dbReference type="Gene3D" id="3.20.20.100">
    <property type="entry name" value="NADP-dependent oxidoreductase domain"/>
    <property type="match status" value="1"/>
</dbReference>
<comment type="similarity">
    <text evidence="1">Belongs to the aldo/keto reductase family.</text>
</comment>
<evidence type="ECO:0000259" key="4">
    <source>
        <dbReference type="Pfam" id="PF00248"/>
    </source>
</evidence>
<proteinExistence type="inferred from homology"/>
<dbReference type="InterPro" id="IPR020471">
    <property type="entry name" value="AKR"/>
</dbReference>
<feature type="domain" description="NADP-dependent oxidoreductase" evidence="4">
    <location>
        <begin position="89"/>
        <end position="361"/>
    </location>
</feature>
<dbReference type="PANTHER" id="PTHR11732">
    <property type="entry name" value="ALDO/KETO REDUCTASE"/>
    <property type="match status" value="1"/>
</dbReference>
<dbReference type="InterPro" id="IPR023210">
    <property type="entry name" value="NADP_OxRdtase_dom"/>
</dbReference>
<keyword evidence="6" id="KW-1185">Reference proteome</keyword>
<dbReference type="SUPFAM" id="SSF51430">
    <property type="entry name" value="NAD(P)-linked oxidoreductase"/>
    <property type="match status" value="1"/>
</dbReference>